<dbReference type="PRINTS" id="PR00625">
    <property type="entry name" value="JDOMAIN"/>
</dbReference>
<dbReference type="InterPro" id="IPR036236">
    <property type="entry name" value="Znf_C2H2_sf"/>
</dbReference>
<feature type="compositionally biased region" description="Basic residues" evidence="5">
    <location>
        <begin position="388"/>
        <end position="399"/>
    </location>
</feature>
<dbReference type="InterPro" id="IPR013087">
    <property type="entry name" value="Znf_C2H2_type"/>
</dbReference>
<feature type="region of interest" description="Disordered" evidence="5">
    <location>
        <begin position="494"/>
        <end position="516"/>
    </location>
</feature>
<feature type="compositionally biased region" description="Acidic residues" evidence="5">
    <location>
        <begin position="367"/>
        <end position="378"/>
    </location>
</feature>
<dbReference type="GO" id="GO:0008270">
    <property type="term" value="F:zinc ion binding"/>
    <property type="evidence" value="ECO:0007669"/>
    <property type="project" value="UniProtKB-KW"/>
</dbReference>
<dbReference type="SUPFAM" id="SSF46565">
    <property type="entry name" value="Chaperone J-domain"/>
    <property type="match status" value="1"/>
</dbReference>
<feature type="compositionally biased region" description="Basic and acidic residues" evidence="5">
    <location>
        <begin position="340"/>
        <end position="361"/>
    </location>
</feature>
<dbReference type="Pfam" id="PF21884">
    <property type="entry name" value="ZUO1-like_ZHD"/>
    <property type="match status" value="1"/>
</dbReference>
<evidence type="ECO:0000259" key="7">
    <source>
        <dbReference type="PROSITE" id="PS50157"/>
    </source>
</evidence>
<evidence type="ECO:0000256" key="5">
    <source>
        <dbReference type="SAM" id="MobiDB-lite"/>
    </source>
</evidence>
<feature type="compositionally biased region" description="Acidic residues" evidence="5">
    <location>
        <begin position="286"/>
        <end position="306"/>
    </location>
</feature>
<dbReference type="InterPro" id="IPR051964">
    <property type="entry name" value="Chaperone_stress_response"/>
</dbReference>
<gene>
    <name evidence="8" type="ORF">OXX778_LOCUS14789</name>
</gene>
<dbReference type="EMBL" id="CAJNOC010003115">
    <property type="protein sequence ID" value="CAF0968438.1"/>
    <property type="molecule type" value="Genomic_DNA"/>
</dbReference>
<name>A0A814EEL1_9BILA</name>
<evidence type="ECO:0000313" key="8">
    <source>
        <dbReference type="EMBL" id="CAF0968438.1"/>
    </source>
</evidence>
<evidence type="ECO:0000313" key="9">
    <source>
        <dbReference type="Proteomes" id="UP000663879"/>
    </source>
</evidence>
<protein>
    <recommendedName>
        <fullName evidence="10">DNAJC21</fullName>
    </recommendedName>
</protein>
<dbReference type="SMART" id="SM00271">
    <property type="entry name" value="DnaJ"/>
    <property type="match status" value="1"/>
</dbReference>
<reference evidence="8" key="1">
    <citation type="submission" date="2021-02" db="EMBL/GenBank/DDBJ databases">
        <authorList>
            <person name="Nowell W R."/>
        </authorList>
    </citation>
    <scope>NUCLEOTIDE SEQUENCE</scope>
    <source>
        <strain evidence="8">Ploen Becks lab</strain>
    </source>
</reference>
<accession>A0A814EEL1</accession>
<feature type="domain" description="J" evidence="6">
    <location>
        <begin position="3"/>
        <end position="69"/>
    </location>
</feature>
<dbReference type="InterPro" id="IPR022755">
    <property type="entry name" value="Znf_C2H2_jaz"/>
</dbReference>
<dbReference type="Gene3D" id="3.30.160.60">
    <property type="entry name" value="Classic Zinc Finger"/>
    <property type="match status" value="1"/>
</dbReference>
<dbReference type="PROSITE" id="PS00028">
    <property type="entry name" value="ZINC_FINGER_C2H2_1"/>
    <property type="match status" value="2"/>
</dbReference>
<evidence type="ECO:0000256" key="2">
    <source>
        <dbReference type="ARBA" id="ARBA00022771"/>
    </source>
</evidence>
<dbReference type="InterPro" id="IPR003604">
    <property type="entry name" value="Matrin/U1-like-C_Znf_C2H2"/>
</dbReference>
<dbReference type="CDD" id="cd06257">
    <property type="entry name" value="DnaJ"/>
    <property type="match status" value="1"/>
</dbReference>
<feature type="region of interest" description="Disordered" evidence="5">
    <location>
        <begin position="272"/>
        <end position="306"/>
    </location>
</feature>
<dbReference type="Proteomes" id="UP000663879">
    <property type="component" value="Unassembled WGS sequence"/>
</dbReference>
<dbReference type="InterPro" id="IPR054076">
    <property type="entry name" value="ZUO1-like_ZHD"/>
</dbReference>
<dbReference type="PROSITE" id="PS50076">
    <property type="entry name" value="DNAJ_2"/>
    <property type="match status" value="1"/>
</dbReference>
<proteinExistence type="predicted"/>
<feature type="region of interest" description="Disordered" evidence="5">
    <location>
        <begin position="327"/>
        <end position="427"/>
    </location>
</feature>
<comment type="caution">
    <text evidence="8">The sequence shown here is derived from an EMBL/GenBank/DDBJ whole genome shotgun (WGS) entry which is preliminary data.</text>
</comment>
<dbReference type="PANTHER" id="PTHR44029">
    <property type="entry name" value="DNAJ HOMOLOG SUBFAMILY C MEMBER 21"/>
    <property type="match status" value="1"/>
</dbReference>
<dbReference type="InterPro" id="IPR001623">
    <property type="entry name" value="DnaJ_domain"/>
</dbReference>
<evidence type="ECO:0000256" key="4">
    <source>
        <dbReference type="PROSITE-ProRule" id="PRU00042"/>
    </source>
</evidence>
<dbReference type="GO" id="GO:0005737">
    <property type="term" value="C:cytoplasm"/>
    <property type="evidence" value="ECO:0007669"/>
    <property type="project" value="TreeGrafter"/>
</dbReference>
<dbReference type="SMART" id="SM00451">
    <property type="entry name" value="ZnF_U1"/>
    <property type="match status" value="1"/>
</dbReference>
<evidence type="ECO:0000256" key="1">
    <source>
        <dbReference type="ARBA" id="ARBA00022723"/>
    </source>
</evidence>
<dbReference type="OrthoDB" id="552049at2759"/>
<dbReference type="Pfam" id="PF00226">
    <property type="entry name" value="DnaJ"/>
    <property type="match status" value="1"/>
</dbReference>
<dbReference type="PROSITE" id="PS50157">
    <property type="entry name" value="ZINC_FINGER_C2H2_2"/>
    <property type="match status" value="1"/>
</dbReference>
<keyword evidence="2 4" id="KW-0863">Zinc-finger</keyword>
<keyword evidence="1" id="KW-0479">Metal-binding</keyword>
<sequence length="516" mass="61380">MRCHYEVLGIPLDATIDDIKKAYRKAALLWHPDKHSENKEEANKRFLEVQDAYETLSNDQERAWYDSHREIIINGGKPGESDKGSYLFNIYPYFSSSCYRGFGNDEKGFYAVYQNMFANIAEEDRSYYEVNTEIPDFGYSDSDYETVVGPFYSFWLSYCCPRSFVWVEQHDIREANDRYVRRIMEKENKKARDKARKERNEEIRKIVEFVRKKDKRVENYKKVLEEKALLVQQKVKEKKEAERLKRMEQMKNLDYDWSAIDQHLEELELEEKKKSKKKEQVKGDENDSNMGEENEEAIEENEQQDLESDYDDSLYCVACDKSFQSSKSFANHEKSKKHKENIELLKKHMQTEDAKLFEDKNQVVQSIEEEEQEEEEEKEVTSSNTRTKLSKKQKKKRRQNRSELYKDPDDSDEIQDQETMISTQTESEQIEIISQIKQPKKGKLSVKLNQVKSEEKDVDGEKEKICSVCSLEFETRNKLFDHIKKEEHYALKTENETRPLSHNEIKKNKRLLKAKK</sequence>
<feature type="compositionally biased region" description="Basic residues" evidence="5">
    <location>
        <begin position="507"/>
        <end position="516"/>
    </location>
</feature>
<dbReference type="SMART" id="SM00355">
    <property type="entry name" value="ZnF_C2H2"/>
    <property type="match status" value="2"/>
</dbReference>
<evidence type="ECO:0008006" key="10">
    <source>
        <dbReference type="Google" id="ProtNLM"/>
    </source>
</evidence>
<keyword evidence="9" id="KW-1185">Reference proteome</keyword>
<dbReference type="InterPro" id="IPR036869">
    <property type="entry name" value="J_dom_sf"/>
</dbReference>
<feature type="domain" description="C2H2-type" evidence="7">
    <location>
        <begin position="314"/>
        <end position="343"/>
    </location>
</feature>
<dbReference type="GO" id="GO:0003676">
    <property type="term" value="F:nucleic acid binding"/>
    <property type="evidence" value="ECO:0007669"/>
    <property type="project" value="InterPro"/>
</dbReference>
<evidence type="ECO:0000256" key="3">
    <source>
        <dbReference type="ARBA" id="ARBA00022833"/>
    </source>
</evidence>
<dbReference type="Gene3D" id="1.10.287.110">
    <property type="entry name" value="DnaJ domain"/>
    <property type="match status" value="1"/>
</dbReference>
<feature type="compositionally biased region" description="Basic and acidic residues" evidence="5">
    <location>
        <begin position="494"/>
        <end position="506"/>
    </location>
</feature>
<feature type="compositionally biased region" description="Basic and acidic residues" evidence="5">
    <location>
        <begin position="272"/>
        <end position="285"/>
    </location>
</feature>
<evidence type="ECO:0000259" key="6">
    <source>
        <dbReference type="PROSITE" id="PS50076"/>
    </source>
</evidence>
<dbReference type="AlphaFoldDB" id="A0A814EEL1"/>
<dbReference type="SUPFAM" id="SSF57667">
    <property type="entry name" value="beta-beta-alpha zinc fingers"/>
    <property type="match status" value="1"/>
</dbReference>
<dbReference type="PANTHER" id="PTHR44029:SF1">
    <property type="entry name" value="DNAJ HOMOLOG SUBFAMILY C MEMBER 21"/>
    <property type="match status" value="1"/>
</dbReference>
<dbReference type="Pfam" id="PF12171">
    <property type="entry name" value="zf-C2H2_jaz"/>
    <property type="match status" value="1"/>
</dbReference>
<organism evidence="8 9">
    <name type="scientific">Brachionus calyciflorus</name>
    <dbReference type="NCBI Taxonomy" id="104777"/>
    <lineage>
        <taxon>Eukaryota</taxon>
        <taxon>Metazoa</taxon>
        <taxon>Spiralia</taxon>
        <taxon>Gnathifera</taxon>
        <taxon>Rotifera</taxon>
        <taxon>Eurotatoria</taxon>
        <taxon>Monogononta</taxon>
        <taxon>Pseudotrocha</taxon>
        <taxon>Ploima</taxon>
        <taxon>Brachionidae</taxon>
        <taxon>Brachionus</taxon>
    </lineage>
</organism>
<keyword evidence="3" id="KW-0862">Zinc</keyword>